<gene>
    <name evidence="1" type="ORF">FRZ06_02585</name>
</gene>
<evidence type="ECO:0000313" key="1">
    <source>
        <dbReference type="EMBL" id="QOX62321.1"/>
    </source>
</evidence>
<proteinExistence type="predicted"/>
<evidence type="ECO:0000313" key="2">
    <source>
        <dbReference type="Proteomes" id="UP000594014"/>
    </source>
</evidence>
<protein>
    <submittedName>
        <fullName evidence="1">AAA family ATPase</fullName>
    </submittedName>
</protein>
<name>A0ACD1A7E8_9FIRM</name>
<reference evidence="1" key="1">
    <citation type="submission" date="2019-08" db="EMBL/GenBank/DDBJ databases">
        <title>Genome sequence of Clostridiales bacterium MT110.</title>
        <authorList>
            <person name="Cao J."/>
        </authorList>
    </citation>
    <scope>NUCLEOTIDE SEQUENCE</scope>
    <source>
        <strain evidence="1">MT110</strain>
    </source>
</reference>
<sequence length="251" mass="27268">MTVQIAVAGKGGTGKTSFCALLIRYLIERGKTPILAVDADANANLNEALGFSIENETVSELIAATKDPNAIPSGMTQDVFIEYKLNAALEEGKNVDLIVMGGPEGPGCFCFPNNILRKYLDHLSKGYQYIVMDNEAGLEHISRRTTRDIDVMFVVSDCSARSVRSAGRIHQLVKQLDTKVKNLYLILNKAAPEDAEALKEEIEKTGLKLAGLIPADPMITSFDIGGKALFDLPENSPAVGELFKILDQLKI</sequence>
<keyword evidence="2" id="KW-1185">Reference proteome</keyword>
<dbReference type="Proteomes" id="UP000594014">
    <property type="component" value="Chromosome"/>
</dbReference>
<accession>A0ACD1A7E8</accession>
<organism evidence="1 2">
    <name type="scientific">Anoxybacterium hadale</name>
    <dbReference type="NCBI Taxonomy" id="3408580"/>
    <lineage>
        <taxon>Bacteria</taxon>
        <taxon>Bacillati</taxon>
        <taxon>Bacillota</taxon>
        <taxon>Clostridia</taxon>
        <taxon>Peptostreptococcales</taxon>
        <taxon>Anaerovoracaceae</taxon>
        <taxon>Anoxybacterium</taxon>
    </lineage>
</organism>
<dbReference type="EMBL" id="CP042469">
    <property type="protein sequence ID" value="QOX62321.1"/>
    <property type="molecule type" value="Genomic_DNA"/>
</dbReference>